<sequence length="287" mass="28167">APRVGGRPGGEAAPPAEGTRSVVPARRTEAAVFAAPARSAGAAPYEETARHAETPSPEETGGPAADTPHALPAGPATGRAARRRQLARWRKTQRRALVATAVALVGGGITLASTDRGGGDRTQAATAPDLHGMGGAGGTTDEAADAPSVSPDRTTVPPRAEDRRSTALPEVAPTTTAPPSGTHTDGAAATEVPAGGRSDASESVSRSGDRSEASRGTGGKAPGSGGSTAPTRPSTPPPSADDGSGDTGGDGGSDQGDGSSAQPTPSTPPPADEPRDPRLCLLVICLG</sequence>
<reference evidence="2 3" key="1">
    <citation type="submission" date="2014-04" db="EMBL/GenBank/DDBJ databases">
        <title>Draft genome sequence of the novel Streptomyces griseorubens JSD-1 playing a role in carbon and nitrogen cycle.</title>
        <authorList>
            <consortium name="Shanghai Jiao Tong University"/>
            <person name="Feng H."/>
            <person name="Sun Y."/>
            <person name="Zhi Y."/>
            <person name="Mao L."/>
            <person name="Luo Y."/>
            <person name="Wei X."/>
            <person name="Zhou P."/>
        </authorList>
    </citation>
    <scope>NUCLEOTIDE SEQUENCE [LARGE SCALE GENOMIC DNA]</scope>
    <source>
        <strain evidence="2 3">JSD-1</strain>
    </source>
</reference>
<protein>
    <recommendedName>
        <fullName evidence="4">Serine/threonine protein kinase</fullName>
    </recommendedName>
</protein>
<feature type="compositionally biased region" description="Low complexity" evidence="1">
    <location>
        <begin position="1"/>
        <end position="18"/>
    </location>
</feature>
<evidence type="ECO:0000313" key="2">
    <source>
        <dbReference type="EMBL" id="KEG41106.1"/>
    </source>
</evidence>
<feature type="region of interest" description="Disordered" evidence="1">
    <location>
        <begin position="110"/>
        <end position="278"/>
    </location>
</feature>
<feature type="non-terminal residue" evidence="2">
    <location>
        <position position="1"/>
    </location>
</feature>
<evidence type="ECO:0000313" key="3">
    <source>
        <dbReference type="Proteomes" id="UP000027632"/>
    </source>
</evidence>
<feature type="compositionally biased region" description="Gly residues" evidence="1">
    <location>
        <begin position="245"/>
        <end position="255"/>
    </location>
</feature>
<organism evidence="2 3">
    <name type="scientific">Streptomyces griseorubens</name>
    <dbReference type="NCBI Taxonomy" id="66897"/>
    <lineage>
        <taxon>Bacteria</taxon>
        <taxon>Bacillati</taxon>
        <taxon>Actinomycetota</taxon>
        <taxon>Actinomycetes</taxon>
        <taxon>Kitasatosporales</taxon>
        <taxon>Streptomycetaceae</taxon>
        <taxon>Streptomyces</taxon>
        <taxon>Streptomyces althioticus group</taxon>
    </lineage>
</organism>
<feature type="compositionally biased region" description="Gly residues" evidence="1">
    <location>
        <begin position="216"/>
        <end position="226"/>
    </location>
</feature>
<accession>A0ABR4T1B7</accession>
<name>A0ABR4T1B7_9ACTN</name>
<feature type="compositionally biased region" description="Basic residues" evidence="1">
    <location>
        <begin position="80"/>
        <end position="91"/>
    </location>
</feature>
<dbReference type="RefSeq" id="WP_051747646.1">
    <property type="nucleotide sequence ID" value="NZ_KL503830.1"/>
</dbReference>
<evidence type="ECO:0008006" key="4">
    <source>
        <dbReference type="Google" id="ProtNLM"/>
    </source>
</evidence>
<gene>
    <name evidence="2" type="ORF">DJ64_05380</name>
</gene>
<feature type="compositionally biased region" description="Polar residues" evidence="1">
    <location>
        <begin position="173"/>
        <end position="183"/>
    </location>
</feature>
<comment type="caution">
    <text evidence="2">The sequence shown here is derived from an EMBL/GenBank/DDBJ whole genome shotgun (WGS) entry which is preliminary data.</text>
</comment>
<proteinExistence type="predicted"/>
<feature type="compositionally biased region" description="Low complexity" evidence="1">
    <location>
        <begin position="30"/>
        <end position="43"/>
    </location>
</feature>
<feature type="region of interest" description="Disordered" evidence="1">
    <location>
        <begin position="1"/>
        <end position="91"/>
    </location>
</feature>
<keyword evidence="3" id="KW-1185">Reference proteome</keyword>
<dbReference type="EMBL" id="JJMG01000136">
    <property type="protein sequence ID" value="KEG41106.1"/>
    <property type="molecule type" value="Genomic_DNA"/>
</dbReference>
<evidence type="ECO:0000256" key="1">
    <source>
        <dbReference type="SAM" id="MobiDB-lite"/>
    </source>
</evidence>
<dbReference type="Proteomes" id="UP000027632">
    <property type="component" value="Unassembled WGS sequence"/>
</dbReference>